<dbReference type="PANTHER" id="PTHR43167:SF1">
    <property type="entry name" value="PUTATIVE (AFU_ORTHOLOGUE AFUA_6G01830)-RELATED"/>
    <property type="match status" value="1"/>
</dbReference>
<evidence type="ECO:0000313" key="5">
    <source>
        <dbReference type="Proteomes" id="UP000199011"/>
    </source>
</evidence>
<dbReference type="InterPro" id="IPR002935">
    <property type="entry name" value="SAM_O-MeTrfase"/>
</dbReference>
<dbReference type="GO" id="GO:0032259">
    <property type="term" value="P:methylation"/>
    <property type="evidence" value="ECO:0007669"/>
    <property type="project" value="UniProtKB-KW"/>
</dbReference>
<dbReference type="InterPro" id="IPR029063">
    <property type="entry name" value="SAM-dependent_MTases_sf"/>
</dbReference>
<dbReference type="SUPFAM" id="SSF53335">
    <property type="entry name" value="S-adenosyl-L-methionine-dependent methyltransferases"/>
    <property type="match status" value="1"/>
</dbReference>
<keyword evidence="2 4" id="KW-0808">Transferase</keyword>
<evidence type="ECO:0000256" key="3">
    <source>
        <dbReference type="ARBA" id="ARBA00022691"/>
    </source>
</evidence>
<evidence type="ECO:0000256" key="1">
    <source>
        <dbReference type="ARBA" id="ARBA00022603"/>
    </source>
</evidence>
<keyword evidence="5" id="KW-1185">Reference proteome</keyword>
<sequence>MNKKQYDFDLECFNRPKGKAHQYIAEKTKELGFDMASDHASGALIKLLVSSKPKGNILEIGTGTGTATAWMIEGLCPESTLTTIEQDEKLLNVAKEALGHDERVNFVLADGLEYLKKQPKQAIDLIFADTVPGKYHYLEETLSLLKPGGIYIVDDMHPQEDWPEDHYSFAMSALTALKNIKGFNKAGLSYSSGLILMTPECLAN</sequence>
<gene>
    <name evidence="4" type="ORF">SAMN05421579_101187</name>
</gene>
<name>A0A1I4YDZ6_9GAMM</name>
<dbReference type="Pfam" id="PF01596">
    <property type="entry name" value="Methyltransf_3"/>
    <property type="match status" value="1"/>
</dbReference>
<reference evidence="5" key="1">
    <citation type="submission" date="2016-10" db="EMBL/GenBank/DDBJ databases">
        <authorList>
            <person name="Varghese N."/>
            <person name="Submissions S."/>
        </authorList>
    </citation>
    <scope>NUCLEOTIDE SEQUENCE [LARGE SCALE GENOMIC DNA]</scope>
    <source>
        <strain evidence="5">DSM 16522</strain>
    </source>
</reference>
<dbReference type="PANTHER" id="PTHR43167">
    <property type="entry name" value="PUTATIVE (AFU_ORTHOLOGUE AFUA_6G01830)-RELATED"/>
    <property type="match status" value="1"/>
</dbReference>
<accession>A0A1I4YDZ6</accession>
<dbReference type="Gene3D" id="3.40.50.150">
    <property type="entry name" value="Vaccinia Virus protein VP39"/>
    <property type="match status" value="1"/>
</dbReference>
<dbReference type="RefSeq" id="WP_092516972.1">
    <property type="nucleotide sequence ID" value="NZ_CAWRAH010000084.1"/>
</dbReference>
<dbReference type="STRING" id="53341.SAMN05421579_101187"/>
<dbReference type="CDD" id="cd02440">
    <property type="entry name" value="AdoMet_MTases"/>
    <property type="match status" value="1"/>
</dbReference>
<dbReference type="OrthoDB" id="529208at2"/>
<evidence type="ECO:0000313" key="4">
    <source>
        <dbReference type="EMBL" id="SFN36003.1"/>
    </source>
</evidence>
<dbReference type="Proteomes" id="UP000199011">
    <property type="component" value="Unassembled WGS sequence"/>
</dbReference>
<evidence type="ECO:0000256" key="2">
    <source>
        <dbReference type="ARBA" id="ARBA00022679"/>
    </source>
</evidence>
<keyword evidence="3" id="KW-0949">S-adenosyl-L-methionine</keyword>
<dbReference type="GO" id="GO:0008171">
    <property type="term" value="F:O-methyltransferase activity"/>
    <property type="evidence" value="ECO:0007669"/>
    <property type="project" value="InterPro"/>
</dbReference>
<proteinExistence type="predicted"/>
<protein>
    <submittedName>
        <fullName evidence="4">O-methyltransferase</fullName>
    </submittedName>
</protein>
<organism evidence="4 5">
    <name type="scientific">Xenorhabdus japonica</name>
    <dbReference type="NCBI Taxonomy" id="53341"/>
    <lineage>
        <taxon>Bacteria</taxon>
        <taxon>Pseudomonadati</taxon>
        <taxon>Pseudomonadota</taxon>
        <taxon>Gammaproteobacteria</taxon>
        <taxon>Enterobacterales</taxon>
        <taxon>Morganellaceae</taxon>
        <taxon>Xenorhabdus</taxon>
    </lineage>
</organism>
<dbReference type="EMBL" id="FOVO01000001">
    <property type="protein sequence ID" value="SFN36003.1"/>
    <property type="molecule type" value="Genomic_DNA"/>
</dbReference>
<keyword evidence="1 4" id="KW-0489">Methyltransferase</keyword>
<dbReference type="AlphaFoldDB" id="A0A1I4YDZ6"/>